<comment type="caution">
    <text evidence="1">The sequence shown here is derived from an EMBL/GenBank/DDBJ whole genome shotgun (WGS) entry which is preliminary data.</text>
</comment>
<accession>A0A812TF61</accession>
<dbReference type="Proteomes" id="UP000649617">
    <property type="component" value="Unassembled WGS sequence"/>
</dbReference>
<dbReference type="InterPro" id="IPR018247">
    <property type="entry name" value="EF_Hand_1_Ca_BS"/>
</dbReference>
<reference evidence="1" key="1">
    <citation type="submission" date="2021-02" db="EMBL/GenBank/DDBJ databases">
        <authorList>
            <person name="Dougan E. K."/>
            <person name="Rhodes N."/>
            <person name="Thang M."/>
            <person name="Chan C."/>
        </authorList>
    </citation>
    <scope>NUCLEOTIDE SEQUENCE</scope>
</reference>
<feature type="non-terminal residue" evidence="1">
    <location>
        <position position="1"/>
    </location>
</feature>
<evidence type="ECO:0000313" key="2">
    <source>
        <dbReference type="Proteomes" id="UP000649617"/>
    </source>
</evidence>
<evidence type="ECO:0000313" key="1">
    <source>
        <dbReference type="EMBL" id="CAE7522933.1"/>
    </source>
</evidence>
<keyword evidence="2" id="KW-1185">Reference proteome</keyword>
<dbReference type="OrthoDB" id="428323at2759"/>
<dbReference type="PROSITE" id="PS00018">
    <property type="entry name" value="EF_HAND_1"/>
    <property type="match status" value="1"/>
</dbReference>
<organism evidence="1 2">
    <name type="scientific">Symbiodinium pilosum</name>
    <name type="common">Dinoflagellate</name>
    <dbReference type="NCBI Taxonomy" id="2952"/>
    <lineage>
        <taxon>Eukaryota</taxon>
        <taxon>Sar</taxon>
        <taxon>Alveolata</taxon>
        <taxon>Dinophyceae</taxon>
        <taxon>Suessiales</taxon>
        <taxon>Symbiodiniaceae</taxon>
        <taxon>Symbiodinium</taxon>
    </lineage>
</organism>
<protein>
    <submittedName>
        <fullName evidence="1">Uncharacterized protein</fullName>
    </submittedName>
</protein>
<dbReference type="AlphaFoldDB" id="A0A812TF61"/>
<dbReference type="EMBL" id="CAJNIZ010030324">
    <property type="protein sequence ID" value="CAE7522933.1"/>
    <property type="molecule type" value="Genomic_DNA"/>
</dbReference>
<sequence length="130" mass="14510">RVKHLQSIERGIETLHRKFNGSVQSARRQAHRGAAQSKTHLVSITLQLFQQADEDSNGLLEAEEIDNFRKTFTDVCAHIPGADMRKIQHVLSTDGFTRKEVHNLVSEVVQVTPPPAVRANAAHVMLQARA</sequence>
<name>A0A812TF61_SYMPI</name>
<gene>
    <name evidence="1" type="ORF">SPIL2461_LOCUS13702</name>
</gene>
<proteinExistence type="predicted"/>